<dbReference type="PRINTS" id="PR00368">
    <property type="entry name" value="FADPNR"/>
</dbReference>
<comment type="pathway">
    <text evidence="2">Plant hormone metabolism; auxin biosynthesis.</text>
</comment>
<gene>
    <name evidence="11" type="ORF">CDL12_19759</name>
</gene>
<dbReference type="PANTHER" id="PTHR43539">
    <property type="entry name" value="FLAVIN-BINDING MONOOXYGENASE-LIKE PROTEIN (AFU_ORTHOLOGUE AFUA_4G09220)"/>
    <property type="match status" value="1"/>
</dbReference>
<dbReference type="SUPFAM" id="SSF51905">
    <property type="entry name" value="FAD/NAD(P)-binding domain"/>
    <property type="match status" value="2"/>
</dbReference>
<evidence type="ECO:0000256" key="4">
    <source>
        <dbReference type="ARBA" id="ARBA00022630"/>
    </source>
</evidence>
<evidence type="ECO:0000313" key="11">
    <source>
        <dbReference type="EMBL" id="PIN07671.1"/>
    </source>
</evidence>
<keyword evidence="5" id="KW-0274">FAD</keyword>
<comment type="caution">
    <text evidence="11">The sequence shown here is derived from an EMBL/GenBank/DDBJ whole genome shotgun (WGS) entry which is preliminary data.</text>
</comment>
<dbReference type="GO" id="GO:0050661">
    <property type="term" value="F:NADP binding"/>
    <property type="evidence" value="ECO:0007669"/>
    <property type="project" value="InterPro"/>
</dbReference>
<dbReference type="GO" id="GO:0050660">
    <property type="term" value="F:flavin adenine dinucleotide binding"/>
    <property type="evidence" value="ECO:0007669"/>
    <property type="project" value="InterPro"/>
</dbReference>
<evidence type="ECO:0000256" key="10">
    <source>
        <dbReference type="ARBA" id="ARBA00047707"/>
    </source>
</evidence>
<dbReference type="GO" id="GO:0009851">
    <property type="term" value="P:auxin biosynthetic process"/>
    <property type="evidence" value="ECO:0007669"/>
    <property type="project" value="UniProtKB-KW"/>
</dbReference>
<dbReference type="InterPro" id="IPR050982">
    <property type="entry name" value="Auxin_biosynth/cation_transpt"/>
</dbReference>
<evidence type="ECO:0000313" key="12">
    <source>
        <dbReference type="Proteomes" id="UP000231279"/>
    </source>
</evidence>
<dbReference type="InterPro" id="IPR000960">
    <property type="entry name" value="Flavin_mOase"/>
</dbReference>
<dbReference type="GO" id="GO:0103075">
    <property type="term" value="F:indole-3-pyruvate monooxygenase activity"/>
    <property type="evidence" value="ECO:0007669"/>
    <property type="project" value="UniProtKB-EC"/>
</dbReference>
<comment type="similarity">
    <text evidence="3">Belongs to the FMO family.</text>
</comment>
<evidence type="ECO:0000256" key="1">
    <source>
        <dbReference type="ARBA" id="ARBA00001974"/>
    </source>
</evidence>
<evidence type="ECO:0000256" key="5">
    <source>
        <dbReference type="ARBA" id="ARBA00022827"/>
    </source>
</evidence>
<dbReference type="STRING" id="429701.A0A2G9GQW2"/>
<dbReference type="PIRSF" id="PIRSF000332">
    <property type="entry name" value="FMO"/>
    <property type="match status" value="1"/>
</dbReference>
<dbReference type="InterPro" id="IPR036188">
    <property type="entry name" value="FAD/NAD-bd_sf"/>
</dbReference>
<evidence type="ECO:0000256" key="2">
    <source>
        <dbReference type="ARBA" id="ARBA00004814"/>
    </source>
</evidence>
<dbReference type="EC" id="1.14.13.168" evidence="9"/>
<dbReference type="Gene3D" id="3.50.50.60">
    <property type="entry name" value="FAD/NAD(P)-binding domain"/>
    <property type="match status" value="1"/>
</dbReference>
<dbReference type="PANTHER" id="PTHR43539:SF9">
    <property type="entry name" value="INDOLE-3-PYRUVATE MONOOXYGENASE YUCCA11-RELATED"/>
    <property type="match status" value="1"/>
</dbReference>
<dbReference type="PRINTS" id="PR00469">
    <property type="entry name" value="PNDRDTASEII"/>
</dbReference>
<dbReference type="Pfam" id="PF13738">
    <property type="entry name" value="Pyr_redox_3"/>
    <property type="match status" value="1"/>
</dbReference>
<dbReference type="PROSITE" id="PS51257">
    <property type="entry name" value="PROKAR_LIPOPROTEIN"/>
    <property type="match status" value="1"/>
</dbReference>
<reference evidence="12" key="1">
    <citation type="journal article" date="2018" name="Gigascience">
        <title>Genome assembly of the Pink Ipe (Handroanthus impetiginosus, Bignoniaceae), a highly valued, ecologically keystone Neotropical timber forest tree.</title>
        <authorList>
            <person name="Silva-Junior O.B."/>
            <person name="Grattapaglia D."/>
            <person name="Novaes E."/>
            <person name="Collevatti R.G."/>
        </authorList>
    </citation>
    <scope>NUCLEOTIDE SEQUENCE [LARGE SCALE GENOMIC DNA]</scope>
    <source>
        <strain evidence="12">cv. UFG-1</strain>
    </source>
</reference>
<keyword evidence="6" id="KW-0521">NADP</keyword>
<dbReference type="Proteomes" id="UP000231279">
    <property type="component" value="Unassembled WGS sequence"/>
</dbReference>
<evidence type="ECO:0000256" key="8">
    <source>
        <dbReference type="ARBA" id="ARBA00023070"/>
    </source>
</evidence>
<evidence type="ECO:0000256" key="3">
    <source>
        <dbReference type="ARBA" id="ARBA00009183"/>
    </source>
</evidence>
<protein>
    <recommendedName>
        <fullName evidence="9">indole-3-pyruvate monooxygenase</fullName>
        <ecNumber evidence="9">1.14.13.168</ecNumber>
    </recommendedName>
</protein>
<evidence type="ECO:0000256" key="7">
    <source>
        <dbReference type="ARBA" id="ARBA00023002"/>
    </source>
</evidence>
<name>A0A2G9GQW2_9LAMI</name>
<dbReference type="EMBL" id="NKXS01004033">
    <property type="protein sequence ID" value="PIN07671.1"/>
    <property type="molecule type" value="Genomic_DNA"/>
</dbReference>
<keyword evidence="12" id="KW-1185">Reference proteome</keyword>
<dbReference type="OrthoDB" id="66881at2759"/>
<sequence>MKMQKFETTVIIVGAGPSGLATSACLNLENIPNIVLEKEDCSASLWKKRAYDRLKLHLAKQFCELPHFPFPPNATTYVPKHVFIQYLDDYASHFNVSPLYHRNVVAATFDGGDKWRVVAENTLFGATEEYLAKFLVVATGENNEGFIPKVLGMETFSGEILHSSSYENGKKYEKKNVLVVGSGNSGMEIAYDLSNWDSHASIVIRSPVHFLTLGMVKFGMVLLKYLPEAPVDNYGIERPSQGPFFLKRTIGRAPVIDVGTIAKIQAREIEVLPSIKKVEGEYIHFKNGDAKPYDAIIFATGYKSVVKKWLKDDGELFNDDGMPKKRCPNHWKGENGLYCVGFARAGLFGISRDAKAIAHDIKAILSN</sequence>
<keyword evidence="8" id="KW-0073">Auxin biosynthesis</keyword>
<keyword evidence="11" id="KW-0503">Monooxygenase</keyword>
<comment type="catalytic activity">
    <reaction evidence="10">
        <text>indole-3-pyruvate + NADPH + O2 + H(+) = (indol-3-yl)acetate + CO2 + NADP(+) + H2O</text>
        <dbReference type="Rhea" id="RHEA:34331"/>
        <dbReference type="ChEBI" id="CHEBI:15377"/>
        <dbReference type="ChEBI" id="CHEBI:15378"/>
        <dbReference type="ChEBI" id="CHEBI:15379"/>
        <dbReference type="ChEBI" id="CHEBI:16526"/>
        <dbReference type="ChEBI" id="CHEBI:17640"/>
        <dbReference type="ChEBI" id="CHEBI:30854"/>
        <dbReference type="ChEBI" id="CHEBI:57783"/>
        <dbReference type="ChEBI" id="CHEBI:58349"/>
        <dbReference type="EC" id="1.14.13.168"/>
    </reaction>
</comment>
<organism evidence="11 12">
    <name type="scientific">Handroanthus impetiginosus</name>
    <dbReference type="NCBI Taxonomy" id="429701"/>
    <lineage>
        <taxon>Eukaryota</taxon>
        <taxon>Viridiplantae</taxon>
        <taxon>Streptophyta</taxon>
        <taxon>Embryophyta</taxon>
        <taxon>Tracheophyta</taxon>
        <taxon>Spermatophyta</taxon>
        <taxon>Magnoliopsida</taxon>
        <taxon>eudicotyledons</taxon>
        <taxon>Gunneridae</taxon>
        <taxon>Pentapetalae</taxon>
        <taxon>asterids</taxon>
        <taxon>lamiids</taxon>
        <taxon>Lamiales</taxon>
        <taxon>Bignoniaceae</taxon>
        <taxon>Crescentiina</taxon>
        <taxon>Tabebuia alliance</taxon>
        <taxon>Handroanthus</taxon>
    </lineage>
</organism>
<proteinExistence type="inferred from homology"/>
<evidence type="ECO:0000256" key="6">
    <source>
        <dbReference type="ARBA" id="ARBA00022857"/>
    </source>
</evidence>
<comment type="cofactor">
    <cofactor evidence="1">
        <name>FAD</name>
        <dbReference type="ChEBI" id="CHEBI:57692"/>
    </cofactor>
</comment>
<keyword evidence="7 11" id="KW-0560">Oxidoreductase</keyword>
<dbReference type="AlphaFoldDB" id="A0A2G9GQW2"/>
<evidence type="ECO:0000256" key="9">
    <source>
        <dbReference type="ARBA" id="ARBA00039148"/>
    </source>
</evidence>
<keyword evidence="4" id="KW-0285">Flavoprotein</keyword>
<accession>A0A2G9GQW2</accession>